<accession>A0A1B0BH72</accession>
<keyword evidence="3" id="KW-1185">Reference proteome</keyword>
<keyword evidence="1" id="KW-1133">Transmembrane helix</keyword>
<organism evidence="2 3">
    <name type="scientific">Glossina palpalis gambiensis</name>
    <dbReference type="NCBI Taxonomy" id="67801"/>
    <lineage>
        <taxon>Eukaryota</taxon>
        <taxon>Metazoa</taxon>
        <taxon>Ecdysozoa</taxon>
        <taxon>Arthropoda</taxon>
        <taxon>Hexapoda</taxon>
        <taxon>Insecta</taxon>
        <taxon>Pterygota</taxon>
        <taxon>Neoptera</taxon>
        <taxon>Endopterygota</taxon>
        <taxon>Diptera</taxon>
        <taxon>Brachycera</taxon>
        <taxon>Muscomorpha</taxon>
        <taxon>Hippoboscoidea</taxon>
        <taxon>Glossinidae</taxon>
        <taxon>Glossina</taxon>
    </lineage>
</organism>
<sequence>MSNKTKSNIRVEFPRFFYGNSHYTANKLFDAHLLSPATLQDGKKVASKLDEVDENTSICTESGHEKASGGTDMAHDTLSFAFSPTLNRTDLVNAEVMSSSAVPVVHVYPPSDEDLTMNSLRRYCKSVDLFNGKQALTPTFSLVATGMGREIPNLLILVPARRSIFLTRLAAATTTEKLNDDIKTKVSNEDVTRLAALNFPFYNQTILSAALNLPMVITVVIIPLTL</sequence>
<dbReference type="EnsemblMetazoa" id="GPPI029941-RA">
    <property type="protein sequence ID" value="GPPI029941-PA"/>
    <property type="gene ID" value="GPPI029941"/>
</dbReference>
<reference evidence="2" key="2">
    <citation type="submission" date="2020-05" db="UniProtKB">
        <authorList>
            <consortium name="EnsemblMetazoa"/>
        </authorList>
    </citation>
    <scope>IDENTIFICATION</scope>
    <source>
        <strain evidence="2">IAEA</strain>
    </source>
</reference>
<dbReference type="Proteomes" id="UP000092460">
    <property type="component" value="Unassembled WGS sequence"/>
</dbReference>
<evidence type="ECO:0000313" key="2">
    <source>
        <dbReference type="EnsemblMetazoa" id="GPPI029941-PA"/>
    </source>
</evidence>
<dbReference type="AlphaFoldDB" id="A0A1B0BH72"/>
<dbReference type="VEuPathDB" id="VectorBase:GPPI029941"/>
<proteinExistence type="predicted"/>
<name>A0A1B0BH72_9MUSC</name>
<keyword evidence="1" id="KW-0472">Membrane</keyword>
<reference evidence="3" key="1">
    <citation type="submission" date="2015-01" db="EMBL/GenBank/DDBJ databases">
        <authorList>
            <person name="Aksoy S."/>
            <person name="Warren W."/>
            <person name="Wilson R.K."/>
        </authorList>
    </citation>
    <scope>NUCLEOTIDE SEQUENCE [LARGE SCALE GENOMIC DNA]</scope>
    <source>
        <strain evidence="3">IAEA</strain>
    </source>
</reference>
<evidence type="ECO:0000256" key="1">
    <source>
        <dbReference type="SAM" id="Phobius"/>
    </source>
</evidence>
<protein>
    <submittedName>
        <fullName evidence="2">Uncharacterized protein</fullName>
    </submittedName>
</protein>
<feature type="transmembrane region" description="Helical" evidence="1">
    <location>
        <begin position="206"/>
        <end position="225"/>
    </location>
</feature>
<dbReference type="EMBL" id="JXJN01014199">
    <property type="status" value="NOT_ANNOTATED_CDS"/>
    <property type="molecule type" value="Genomic_DNA"/>
</dbReference>
<keyword evidence="1" id="KW-0812">Transmembrane</keyword>
<evidence type="ECO:0000313" key="3">
    <source>
        <dbReference type="Proteomes" id="UP000092460"/>
    </source>
</evidence>